<dbReference type="InterPro" id="IPR002645">
    <property type="entry name" value="STAS_dom"/>
</dbReference>
<dbReference type="EMBL" id="NHTK01005996">
    <property type="protein sequence ID" value="PPQ68966.1"/>
    <property type="molecule type" value="Genomic_DNA"/>
</dbReference>
<evidence type="ECO:0000313" key="12">
    <source>
        <dbReference type="Proteomes" id="UP000284842"/>
    </source>
</evidence>
<feature type="transmembrane region" description="Helical" evidence="9">
    <location>
        <begin position="486"/>
        <end position="503"/>
    </location>
</feature>
<feature type="transmembrane region" description="Helical" evidence="9">
    <location>
        <begin position="85"/>
        <end position="106"/>
    </location>
</feature>
<keyword evidence="12" id="KW-1185">Reference proteome</keyword>
<dbReference type="Gene3D" id="3.30.750.24">
    <property type="entry name" value="STAS domain"/>
    <property type="match status" value="1"/>
</dbReference>
<evidence type="ECO:0000256" key="8">
    <source>
        <dbReference type="SAM" id="MobiDB-lite"/>
    </source>
</evidence>
<evidence type="ECO:0000256" key="7">
    <source>
        <dbReference type="ARBA" id="ARBA00054315"/>
    </source>
</evidence>
<dbReference type="FunFam" id="3.30.750.24:FF:000046">
    <property type="entry name" value="Solute carrier family 26 (Sodium-independent sulfate anion transporter), member 11"/>
    <property type="match status" value="1"/>
</dbReference>
<evidence type="ECO:0000313" key="11">
    <source>
        <dbReference type="EMBL" id="PPQ68966.1"/>
    </source>
</evidence>
<feature type="transmembrane region" description="Helical" evidence="9">
    <location>
        <begin position="276"/>
        <end position="299"/>
    </location>
</feature>
<dbReference type="GO" id="GO:0016020">
    <property type="term" value="C:membrane"/>
    <property type="evidence" value="ECO:0007669"/>
    <property type="project" value="UniProtKB-SubCell"/>
</dbReference>
<dbReference type="AlphaFoldDB" id="A0A409VS03"/>
<reference evidence="11 12" key="1">
    <citation type="journal article" date="2018" name="Evol. Lett.">
        <title>Horizontal gene cluster transfer increased hallucinogenic mushroom diversity.</title>
        <authorList>
            <person name="Reynolds H.T."/>
            <person name="Vijayakumar V."/>
            <person name="Gluck-Thaler E."/>
            <person name="Korotkin H.B."/>
            <person name="Matheny P.B."/>
            <person name="Slot J.C."/>
        </authorList>
    </citation>
    <scope>NUCLEOTIDE SEQUENCE [LARGE SCALE GENOMIC DNA]</scope>
    <source>
        <strain evidence="11 12">2629</strain>
    </source>
</reference>
<dbReference type="OrthoDB" id="288203at2759"/>
<proteinExistence type="inferred from homology"/>
<feature type="transmembrane region" description="Helical" evidence="9">
    <location>
        <begin position="246"/>
        <end position="264"/>
    </location>
</feature>
<feature type="transmembrane region" description="Helical" evidence="9">
    <location>
        <begin position="165"/>
        <end position="189"/>
    </location>
</feature>
<dbReference type="PROSITE" id="PS50801">
    <property type="entry name" value="STAS"/>
    <property type="match status" value="1"/>
</dbReference>
<dbReference type="Proteomes" id="UP000284842">
    <property type="component" value="Unassembled WGS sequence"/>
</dbReference>
<comment type="subcellular location">
    <subcellularLocation>
        <location evidence="1">Membrane</location>
        <topology evidence="1">Multi-pass membrane protein</topology>
    </subcellularLocation>
</comment>
<dbReference type="InterPro" id="IPR001902">
    <property type="entry name" value="SLC26A/SulP_fam"/>
</dbReference>
<keyword evidence="6 9" id="KW-0472">Membrane</keyword>
<name>A0A409VS03_9AGAR</name>
<evidence type="ECO:0000256" key="1">
    <source>
        <dbReference type="ARBA" id="ARBA00004141"/>
    </source>
</evidence>
<protein>
    <recommendedName>
        <fullName evidence="10">STAS domain-containing protein</fullName>
    </recommendedName>
</protein>
<accession>A0A409VS03</accession>
<dbReference type="STRING" id="181874.A0A409VS03"/>
<gene>
    <name evidence="11" type="ORF">CVT24_000355</name>
</gene>
<comment type="caution">
    <text evidence="11">The sequence shown here is derived from an EMBL/GenBank/DDBJ whole genome shotgun (WGS) entry which is preliminary data.</text>
</comment>
<dbReference type="GO" id="GO:0008271">
    <property type="term" value="F:secondary active sulfate transmembrane transporter activity"/>
    <property type="evidence" value="ECO:0007669"/>
    <property type="project" value="InterPro"/>
</dbReference>
<evidence type="ECO:0000256" key="9">
    <source>
        <dbReference type="SAM" id="Phobius"/>
    </source>
</evidence>
<dbReference type="SUPFAM" id="SSF52091">
    <property type="entry name" value="SpoIIaa-like"/>
    <property type="match status" value="1"/>
</dbReference>
<dbReference type="InterPro" id="IPR011547">
    <property type="entry name" value="SLC26A/SulP_dom"/>
</dbReference>
<evidence type="ECO:0000256" key="6">
    <source>
        <dbReference type="ARBA" id="ARBA00023136"/>
    </source>
</evidence>
<feature type="transmembrane region" description="Helical" evidence="9">
    <location>
        <begin position="333"/>
        <end position="355"/>
    </location>
</feature>
<dbReference type="InterPro" id="IPR036513">
    <property type="entry name" value="STAS_dom_sf"/>
</dbReference>
<evidence type="ECO:0000259" key="10">
    <source>
        <dbReference type="PROSITE" id="PS50801"/>
    </source>
</evidence>
<dbReference type="Pfam" id="PF00916">
    <property type="entry name" value="Sulfate_transp"/>
    <property type="match status" value="1"/>
</dbReference>
<keyword evidence="4 9" id="KW-0812">Transmembrane</keyword>
<evidence type="ECO:0000256" key="2">
    <source>
        <dbReference type="ARBA" id="ARBA00008692"/>
    </source>
</evidence>
<dbReference type="InterPro" id="IPR018045">
    <property type="entry name" value="S04_transporter_CS"/>
</dbReference>
<keyword evidence="3" id="KW-0813">Transport</keyword>
<evidence type="ECO:0000256" key="4">
    <source>
        <dbReference type="ARBA" id="ARBA00022692"/>
    </source>
</evidence>
<keyword evidence="5 9" id="KW-1133">Transmembrane helix</keyword>
<feature type="transmembrane region" description="Helical" evidence="9">
    <location>
        <begin position="112"/>
        <end position="129"/>
    </location>
</feature>
<evidence type="ECO:0000256" key="3">
    <source>
        <dbReference type="ARBA" id="ARBA00022448"/>
    </source>
</evidence>
<feature type="transmembrane region" description="Helical" evidence="9">
    <location>
        <begin position="406"/>
        <end position="426"/>
    </location>
</feature>
<dbReference type="InParanoid" id="A0A409VS03"/>
<dbReference type="FunCoup" id="A0A409VS03">
    <property type="interactions" value="34"/>
</dbReference>
<organism evidence="11 12">
    <name type="scientific">Panaeolus cyanescens</name>
    <dbReference type="NCBI Taxonomy" id="181874"/>
    <lineage>
        <taxon>Eukaryota</taxon>
        <taxon>Fungi</taxon>
        <taxon>Dikarya</taxon>
        <taxon>Basidiomycota</taxon>
        <taxon>Agaricomycotina</taxon>
        <taxon>Agaricomycetes</taxon>
        <taxon>Agaricomycetidae</taxon>
        <taxon>Agaricales</taxon>
        <taxon>Agaricineae</taxon>
        <taxon>Galeropsidaceae</taxon>
        <taxon>Panaeolus</taxon>
    </lineage>
</organism>
<feature type="transmembrane region" description="Helical" evidence="9">
    <location>
        <begin position="462"/>
        <end position="480"/>
    </location>
</feature>
<dbReference type="CDD" id="cd07042">
    <property type="entry name" value="STAS_SulP_like_sulfate_transporter"/>
    <property type="match status" value="1"/>
</dbReference>
<feature type="domain" description="STAS" evidence="10">
    <location>
        <begin position="551"/>
        <end position="677"/>
    </location>
</feature>
<comment type="similarity">
    <text evidence="2">Belongs to the SLC26A/SulP transporter (TC 2.A.53) family.</text>
</comment>
<feature type="region of interest" description="Disordered" evidence="8">
    <location>
        <begin position="591"/>
        <end position="610"/>
    </location>
</feature>
<dbReference type="PROSITE" id="PS01130">
    <property type="entry name" value="SLC26A"/>
    <property type="match status" value="1"/>
</dbReference>
<dbReference type="Pfam" id="PF01740">
    <property type="entry name" value="STAS"/>
    <property type="match status" value="1"/>
</dbReference>
<evidence type="ECO:0000256" key="5">
    <source>
        <dbReference type="ARBA" id="ARBA00022989"/>
    </source>
</evidence>
<dbReference type="GO" id="GO:1902434">
    <property type="term" value="P:sulfate import across plasma membrane"/>
    <property type="evidence" value="ECO:0007669"/>
    <property type="project" value="UniProtKB-ARBA"/>
</dbReference>
<dbReference type="NCBIfam" id="TIGR00815">
    <property type="entry name" value="sulP"/>
    <property type="match status" value="1"/>
</dbReference>
<dbReference type="PANTHER" id="PTHR11814">
    <property type="entry name" value="SULFATE TRANSPORTER"/>
    <property type="match status" value="1"/>
</dbReference>
<feature type="compositionally biased region" description="Basic and acidic residues" evidence="8">
    <location>
        <begin position="697"/>
        <end position="719"/>
    </location>
</feature>
<comment type="function">
    <text evidence="7">High affinity uptake of sulfate into the cell.</text>
</comment>
<sequence length="764" mass="82965">MAERIKNFAKRAVDHPDNTVPIISSTAWTHGVFNNPVRKVGHFQCFSERLSDQNCAIQIQDYLISLFPIATWITRYNVGWLSGDLIAGLTVGMVVVPQGMSYAVIATLPAEYGLYSSFVGVLIYCFFATSKDVSIGPVAVMSLTVSQVIKHVEASHPGEWSRPQIATVLALITGFIVLGIGLLRLGWIVEFIPAPAVSGFMTGSAISIAAGQMPGLMGITGFDTRAATYKVIINTLKGLPRTKLDAAWGLTGLVGLYAIRYFCLWGEKRYPRKARVFFFISVLRNAFVIIVLTLAAWLYCRNRAVNGKYPIRILLTVPAGFKHVQQPNPDPKLLAAMAPELPVATIILLLEHIAISKSFGRLNGYKINPNQELIAIGVTNTVGSCLGAYPATGSFSRSALKSKSGVRTPLAGVVTAIVVVVALYGLTDAFFWIPNAGLSAIIIHAVADLVASPSQASSPLHIVSPLEFIIWLAAVVVTLFSSIENGIYTSIAASLVLLLLRVAKPRGTFLGKAHVRIAGNDESKSSSREVFLPLSKTGITNFEIEVLPPSPGVLVYRFEESYLYPNCSILNSVLVDYVKENMQRGRDMTNVKLSDRPWNDPGPRGTAAEDEIENRKKPILHAIVLDFSTVSHIDTTAIQALIDARHEIEKWADHPVEFHFATVMSPWIKRALVAGGFGIGHSSSRIPQEIAAVVPYHDRESPSEFDQRRDIESTEDIKKSPSPSPSTHGFANVISSDTPFFHIDLAGAVAAAESGVGRFASFSS</sequence>
<feature type="region of interest" description="Disordered" evidence="8">
    <location>
        <begin position="697"/>
        <end position="729"/>
    </location>
</feature>